<dbReference type="AlphaFoldDB" id="A0A2R8BER4"/>
<dbReference type="Pfam" id="PF01263">
    <property type="entry name" value="Aldose_epim"/>
    <property type="match status" value="1"/>
</dbReference>
<evidence type="ECO:0000256" key="3">
    <source>
        <dbReference type="ARBA" id="ARBA00023277"/>
    </source>
</evidence>
<evidence type="ECO:0000256" key="2">
    <source>
        <dbReference type="ARBA" id="ARBA00023235"/>
    </source>
</evidence>
<keyword evidence="3" id="KW-0119">Carbohydrate metabolism</keyword>
<dbReference type="EC" id="5.1.3.3" evidence="4"/>
<gene>
    <name evidence="4" type="primary">galM</name>
    <name evidence="4" type="ORF">ASD8599_02313</name>
</gene>
<protein>
    <submittedName>
        <fullName evidence="4">Aldose 1-epimerase</fullName>
        <ecNumber evidence="4">5.1.3.3</ecNumber>
    </submittedName>
</protein>
<dbReference type="InterPro" id="IPR014718">
    <property type="entry name" value="GH-type_carb-bd"/>
</dbReference>
<dbReference type="Gene3D" id="2.70.98.10">
    <property type="match status" value="1"/>
</dbReference>
<evidence type="ECO:0000313" key="5">
    <source>
        <dbReference type="Proteomes" id="UP000244880"/>
    </source>
</evidence>
<dbReference type="GO" id="GO:0033499">
    <property type="term" value="P:galactose catabolic process via UDP-galactose, Leloir pathway"/>
    <property type="evidence" value="ECO:0007669"/>
    <property type="project" value="TreeGrafter"/>
</dbReference>
<evidence type="ECO:0000256" key="1">
    <source>
        <dbReference type="ARBA" id="ARBA00006206"/>
    </source>
</evidence>
<dbReference type="PANTHER" id="PTHR10091:SF0">
    <property type="entry name" value="GALACTOSE MUTAROTASE"/>
    <property type="match status" value="1"/>
</dbReference>
<keyword evidence="2 4" id="KW-0413">Isomerase</keyword>
<dbReference type="GO" id="GO:0030246">
    <property type="term" value="F:carbohydrate binding"/>
    <property type="evidence" value="ECO:0007669"/>
    <property type="project" value="InterPro"/>
</dbReference>
<comment type="similarity">
    <text evidence="1">Belongs to the aldose epimerase family.</text>
</comment>
<dbReference type="InterPro" id="IPR008183">
    <property type="entry name" value="Aldose_1/G6P_1-epimerase"/>
</dbReference>
<dbReference type="EMBL" id="OMOR01000001">
    <property type="protein sequence ID" value="SPH21561.1"/>
    <property type="molecule type" value="Genomic_DNA"/>
</dbReference>
<accession>A0A2R8BER4</accession>
<reference evidence="4 5" key="1">
    <citation type="submission" date="2018-03" db="EMBL/GenBank/DDBJ databases">
        <authorList>
            <person name="Keele B.F."/>
        </authorList>
    </citation>
    <scope>NUCLEOTIDE SEQUENCE [LARGE SCALE GENOMIC DNA]</scope>
    <source>
        <strain evidence="4 5">CECT 8599</strain>
    </source>
</reference>
<keyword evidence="5" id="KW-1185">Reference proteome</keyword>
<sequence>MTDKFTLSCGPLHAEVLAQGATLSRLRYVKRDLLLGFEDSANHANIPIFAGPLVGPIANRLANGQLVIDGKTYQMQCNENNRTTLHSGDSGLHAIHWTASDVTPTQITLKCVLEDGVGGLPGLRKFTATYRLTANALSLDITATTTQKTPMNIAHHPYWALDKTISDTKLWVAGDRYVEVDNANIPTGQTPKTEGTVLDFNTLRYLPRAKNIDHCVCLPGSKHMTPRHIVTLQASDGLCVDIDSTEAGLQVYDGAGLPQNATCASFPHALAPYAGVALEPQGWPDAPNHASFPDILLAPGDTYRQTTRYRISKR</sequence>
<proteinExistence type="inferred from homology"/>
<dbReference type="GO" id="GO:0004034">
    <property type="term" value="F:aldose 1-epimerase activity"/>
    <property type="evidence" value="ECO:0007669"/>
    <property type="project" value="UniProtKB-EC"/>
</dbReference>
<dbReference type="SUPFAM" id="SSF74650">
    <property type="entry name" value="Galactose mutarotase-like"/>
    <property type="match status" value="1"/>
</dbReference>
<dbReference type="GO" id="GO:0006006">
    <property type="term" value="P:glucose metabolic process"/>
    <property type="evidence" value="ECO:0007669"/>
    <property type="project" value="TreeGrafter"/>
</dbReference>
<dbReference type="PANTHER" id="PTHR10091">
    <property type="entry name" value="ALDOSE-1-EPIMERASE"/>
    <property type="match status" value="1"/>
</dbReference>
<dbReference type="Proteomes" id="UP000244880">
    <property type="component" value="Unassembled WGS sequence"/>
</dbReference>
<evidence type="ECO:0000313" key="4">
    <source>
        <dbReference type="EMBL" id="SPH21561.1"/>
    </source>
</evidence>
<dbReference type="CDD" id="cd09019">
    <property type="entry name" value="galactose_mutarotase_like"/>
    <property type="match status" value="1"/>
</dbReference>
<organism evidence="4 5">
    <name type="scientific">Ascidiaceihabitans donghaensis</name>
    <dbReference type="NCBI Taxonomy" id="1510460"/>
    <lineage>
        <taxon>Bacteria</taxon>
        <taxon>Pseudomonadati</taxon>
        <taxon>Pseudomonadota</taxon>
        <taxon>Alphaproteobacteria</taxon>
        <taxon>Rhodobacterales</taxon>
        <taxon>Paracoccaceae</taxon>
        <taxon>Ascidiaceihabitans</taxon>
    </lineage>
</organism>
<dbReference type="RefSeq" id="WP_108828630.1">
    <property type="nucleotide sequence ID" value="NZ_OMOR01000001.1"/>
</dbReference>
<dbReference type="OrthoDB" id="9779408at2"/>
<dbReference type="InterPro" id="IPR011013">
    <property type="entry name" value="Gal_mutarotase_sf_dom"/>
</dbReference>
<dbReference type="InterPro" id="IPR047215">
    <property type="entry name" value="Galactose_mutarotase-like"/>
</dbReference>
<name>A0A2R8BER4_9RHOB</name>